<evidence type="ECO:0000256" key="1">
    <source>
        <dbReference type="RuleBase" id="RU365074"/>
    </source>
</evidence>
<keyword evidence="1" id="KW-0949">S-adenosyl-L-methionine</keyword>
<dbReference type="VEuPathDB" id="MicrosporidiaDB:A0H76_2539"/>
<dbReference type="InterPro" id="IPR007823">
    <property type="entry name" value="RRP8"/>
</dbReference>
<dbReference type="Pfam" id="PF05148">
    <property type="entry name" value="Methyltransf_8"/>
    <property type="match status" value="1"/>
</dbReference>
<dbReference type="AlphaFoldDB" id="A0A1X0QA14"/>
<dbReference type="EC" id="2.1.1.-" evidence="1"/>
<dbReference type="GO" id="GO:0032259">
    <property type="term" value="P:methylation"/>
    <property type="evidence" value="ECO:0007669"/>
    <property type="project" value="UniProtKB-KW"/>
</dbReference>
<dbReference type="PANTHER" id="PTHR12787:SF0">
    <property type="entry name" value="RIBOSOMAL RNA-PROCESSING PROTEIN 8"/>
    <property type="match status" value="1"/>
</dbReference>
<comment type="caution">
    <text evidence="2">The sequence shown here is derived from an EMBL/GenBank/DDBJ whole genome shotgun (WGS) entry which is preliminary data.</text>
</comment>
<dbReference type="GO" id="GO:0008168">
    <property type="term" value="F:methyltransferase activity"/>
    <property type="evidence" value="ECO:0007669"/>
    <property type="project" value="UniProtKB-KW"/>
</dbReference>
<dbReference type="OrthoDB" id="10258825at2759"/>
<keyword evidence="1" id="KW-0808">Transferase</keyword>
<dbReference type="Gene3D" id="3.40.50.150">
    <property type="entry name" value="Vaccinia Virus protein VP39"/>
    <property type="match status" value="1"/>
</dbReference>
<comment type="function">
    <text evidence="1">S-adenosyl-L-methionine-dependent methyltransferase that specifically methylates the N(1) position of adenine in helix 25.1 in 25S rRNA. Required both for ribosomal 40S and 60S subunits biogenesis. Required for efficient pre-rRNA cleavage at site A2.</text>
</comment>
<keyword evidence="1" id="KW-0489">Methyltransferase</keyword>
<protein>
    <recommendedName>
        <fullName evidence="1">Ribosomal RNA-processing protein 8</fullName>
        <ecNumber evidence="1">2.1.1.-</ecNumber>
    </recommendedName>
</protein>
<reference evidence="2 3" key="1">
    <citation type="journal article" date="2017" name="Environ. Microbiol.">
        <title>Decay of the glycolytic pathway and adaptation to intranuclear parasitism within Enterocytozoonidae microsporidia.</title>
        <authorList>
            <person name="Wiredu Boakye D."/>
            <person name="Jaroenlak P."/>
            <person name="Prachumwat A."/>
            <person name="Williams T.A."/>
            <person name="Bateman K.S."/>
            <person name="Itsathitphaisarn O."/>
            <person name="Sritunyalucksana K."/>
            <person name="Paszkiewicz K.H."/>
            <person name="Moore K.A."/>
            <person name="Stentiford G.D."/>
            <person name="Williams B.A."/>
        </authorList>
    </citation>
    <scope>NUCLEOTIDE SEQUENCE [LARGE SCALE GENOMIC DNA]</scope>
    <source>
        <strain evidence="2 3">GB1</strain>
    </source>
</reference>
<keyword evidence="1" id="KW-0539">Nucleus</keyword>
<evidence type="ECO:0000313" key="2">
    <source>
        <dbReference type="EMBL" id="ORD96524.1"/>
    </source>
</evidence>
<proteinExistence type="inferred from homology"/>
<organism evidence="2 3">
    <name type="scientific">Hepatospora eriocheir</name>
    <dbReference type="NCBI Taxonomy" id="1081669"/>
    <lineage>
        <taxon>Eukaryota</taxon>
        <taxon>Fungi</taxon>
        <taxon>Fungi incertae sedis</taxon>
        <taxon>Microsporidia</taxon>
        <taxon>Hepatosporidae</taxon>
        <taxon>Hepatospora</taxon>
    </lineage>
</organism>
<dbReference type="GO" id="GO:0006364">
    <property type="term" value="P:rRNA processing"/>
    <property type="evidence" value="ECO:0007669"/>
    <property type="project" value="UniProtKB-UniRule"/>
</dbReference>
<dbReference type="Proteomes" id="UP000192356">
    <property type="component" value="Unassembled WGS sequence"/>
</dbReference>
<comment type="similarity">
    <text evidence="1">Belongs to the methyltransferase superfamily. RRP8 family.</text>
</comment>
<dbReference type="PANTHER" id="PTHR12787">
    <property type="entry name" value="RIBOSOMAL RNA-PROCESSING PROTEIN 8"/>
    <property type="match status" value="1"/>
</dbReference>
<dbReference type="InterPro" id="IPR029063">
    <property type="entry name" value="SAM-dependent_MTases_sf"/>
</dbReference>
<dbReference type="VEuPathDB" id="MicrosporidiaDB:HERIO_1545"/>
<gene>
    <name evidence="2" type="primary">RRP8</name>
    <name evidence="2" type="ORF">HERIO_1545</name>
</gene>
<sequence length="214" mass="25294">MIKKNNLKEKKNFKEALENRLNGSKFRIMNENMSSNQKFSTKDFIKYFEYYEKQTKKWPTTPNKLIYNEINKTKNIVVGDLGCGKTKKINQNHYLYDQFPCSEDVVKADIENIPVENNFFDIVVCSLSIMKNNITKVIKEVNRILKVDGIFYYGELKSRISSCSKLIEKLEKCGFKKEDVNNKQKCFIVFKFRKTNEVIDKLPDIKLDTFKYNK</sequence>
<accession>A0A1X0QA14</accession>
<name>A0A1X0QA14_9MICR</name>
<comment type="subcellular location">
    <subcellularLocation>
        <location evidence="1">Nucleus</location>
        <location evidence="1">Nucleolus</location>
    </subcellularLocation>
</comment>
<dbReference type="SUPFAM" id="SSF53335">
    <property type="entry name" value="S-adenosyl-L-methionine-dependent methyltransferases"/>
    <property type="match status" value="1"/>
</dbReference>
<keyword evidence="3" id="KW-1185">Reference proteome</keyword>
<dbReference type="EMBL" id="LVKB01000081">
    <property type="protein sequence ID" value="ORD96524.1"/>
    <property type="molecule type" value="Genomic_DNA"/>
</dbReference>
<keyword evidence="1" id="KW-0698">rRNA processing</keyword>
<dbReference type="GO" id="GO:0005730">
    <property type="term" value="C:nucleolus"/>
    <property type="evidence" value="ECO:0007669"/>
    <property type="project" value="UniProtKB-SubCell"/>
</dbReference>
<evidence type="ECO:0000313" key="3">
    <source>
        <dbReference type="Proteomes" id="UP000192356"/>
    </source>
</evidence>